<sequence length="80" mass="9147">MNYEEIIEGYNSLREKCLELAKKNPALFGEDAWLRGAIQEEDITLDFIEGVGVECHGLAYTTQTMDHEVFCFVIPFSELD</sequence>
<dbReference type="GeneID" id="77928016"/>
<dbReference type="RefSeq" id="YP_010652232.1">
    <property type="nucleotide sequence ID" value="NC_070785.1"/>
</dbReference>
<dbReference type="KEGG" id="vg:77928016"/>
<dbReference type="Proteomes" id="UP000501266">
    <property type="component" value="Segment"/>
</dbReference>
<evidence type="ECO:0000313" key="2">
    <source>
        <dbReference type="Proteomes" id="UP000501266"/>
    </source>
</evidence>
<keyword evidence="2" id="KW-1185">Reference proteome</keyword>
<organism evidence="1 2">
    <name type="scientific">Streptomyces phage Wakanda</name>
    <dbReference type="NCBI Taxonomy" id="2713267"/>
    <lineage>
        <taxon>Viruses</taxon>
        <taxon>Duplodnaviria</taxon>
        <taxon>Heunggongvirae</taxon>
        <taxon>Uroviricota</taxon>
        <taxon>Caudoviricetes</taxon>
        <taxon>Stanwilliamsviridae</taxon>
        <taxon>Loccivirinae</taxon>
        <taxon>Wakandavirus</taxon>
        <taxon>Wakandavirus wakanda</taxon>
    </lineage>
</organism>
<protein>
    <submittedName>
        <fullName evidence="1">Uncharacterized protein</fullName>
    </submittedName>
</protein>
<evidence type="ECO:0000313" key="1">
    <source>
        <dbReference type="EMBL" id="QIN94141.1"/>
    </source>
</evidence>
<dbReference type="EMBL" id="MT024865">
    <property type="protein sequence ID" value="QIN94141.1"/>
    <property type="molecule type" value="Genomic_DNA"/>
</dbReference>
<gene>
    <name evidence="1" type="primary">180</name>
    <name evidence="1" type="ORF">SEA_WAKANDA_180</name>
</gene>
<accession>A0A6G8R1U9</accession>
<proteinExistence type="predicted"/>
<reference evidence="1 2" key="1">
    <citation type="submission" date="2020-02" db="EMBL/GenBank/DDBJ databases">
        <authorList>
            <person name="Bullock J.N."/>
            <person name="Barnes M.L."/>
            <person name="Kankolongo K.M."/>
            <person name="Dejene B.A."/>
            <person name="Lindsay P.E."/>
            <person name="Bhuiyan S."/>
            <person name="Nayek S."/>
            <person name="Hughes L.E."/>
            <person name="Garlena R.A."/>
            <person name="Russell D.A."/>
            <person name="Pope W.H."/>
            <person name="Jacobs-Sera D."/>
            <person name="Hatfull G.F."/>
        </authorList>
    </citation>
    <scope>NUCLEOTIDE SEQUENCE [LARGE SCALE GENOMIC DNA]</scope>
</reference>
<name>A0A6G8R1U9_9CAUD</name>